<dbReference type="GO" id="GO:0003677">
    <property type="term" value="F:DNA binding"/>
    <property type="evidence" value="ECO:0007669"/>
    <property type="project" value="UniProtKB-UniRule"/>
</dbReference>
<organism evidence="6 7">
    <name type="scientific">Marinomonas pollencensis</name>
    <dbReference type="NCBI Taxonomy" id="491954"/>
    <lineage>
        <taxon>Bacteria</taxon>
        <taxon>Pseudomonadati</taxon>
        <taxon>Pseudomonadota</taxon>
        <taxon>Gammaproteobacteria</taxon>
        <taxon>Oceanospirillales</taxon>
        <taxon>Oceanospirillaceae</taxon>
        <taxon>Marinomonas</taxon>
    </lineage>
</organism>
<dbReference type="Proteomes" id="UP000256542">
    <property type="component" value="Unassembled WGS sequence"/>
</dbReference>
<evidence type="ECO:0000313" key="7">
    <source>
        <dbReference type="Proteomes" id="UP000256542"/>
    </source>
</evidence>
<dbReference type="AlphaFoldDB" id="A0A3E0DU37"/>
<dbReference type="EMBL" id="QUNG01000002">
    <property type="protein sequence ID" value="REG85652.1"/>
    <property type="molecule type" value="Genomic_DNA"/>
</dbReference>
<dbReference type="InterPro" id="IPR009057">
    <property type="entry name" value="Homeodomain-like_sf"/>
</dbReference>
<dbReference type="Gene3D" id="1.10.10.60">
    <property type="entry name" value="Homeodomain-like"/>
    <property type="match status" value="1"/>
</dbReference>
<dbReference type="PANTHER" id="PTHR47506">
    <property type="entry name" value="TRANSCRIPTIONAL REGULATORY PROTEIN"/>
    <property type="match status" value="1"/>
</dbReference>
<dbReference type="RefSeq" id="WP_115896436.1">
    <property type="nucleotide sequence ID" value="NZ_QUNG01000002.1"/>
</dbReference>
<dbReference type="OrthoDB" id="270177at2"/>
<dbReference type="InterPro" id="IPR001647">
    <property type="entry name" value="HTH_TetR"/>
</dbReference>
<dbReference type="SUPFAM" id="SSF46689">
    <property type="entry name" value="Homeodomain-like"/>
    <property type="match status" value="1"/>
</dbReference>
<dbReference type="PROSITE" id="PS50977">
    <property type="entry name" value="HTH_TETR_2"/>
    <property type="match status" value="1"/>
</dbReference>
<dbReference type="Pfam" id="PF00440">
    <property type="entry name" value="TetR_N"/>
    <property type="match status" value="1"/>
</dbReference>
<evidence type="ECO:0000313" key="6">
    <source>
        <dbReference type="EMBL" id="REG85652.1"/>
    </source>
</evidence>
<keyword evidence="2 4" id="KW-0238">DNA-binding</keyword>
<evidence type="ECO:0000256" key="4">
    <source>
        <dbReference type="PROSITE-ProRule" id="PRU00335"/>
    </source>
</evidence>
<protein>
    <submittedName>
        <fullName evidence="6">TetR family transcriptional regulator</fullName>
    </submittedName>
</protein>
<dbReference type="InterPro" id="IPR036271">
    <property type="entry name" value="Tet_transcr_reg_TetR-rel_C_sf"/>
</dbReference>
<dbReference type="Gene3D" id="1.10.357.10">
    <property type="entry name" value="Tetracycline Repressor, domain 2"/>
    <property type="match status" value="1"/>
</dbReference>
<evidence type="ECO:0000256" key="3">
    <source>
        <dbReference type="ARBA" id="ARBA00023163"/>
    </source>
</evidence>
<gene>
    <name evidence="6" type="ORF">DFP81_102185</name>
</gene>
<feature type="domain" description="HTH tetR-type" evidence="5">
    <location>
        <begin position="8"/>
        <end position="68"/>
    </location>
</feature>
<reference evidence="6 7" key="1">
    <citation type="submission" date="2018-08" db="EMBL/GenBank/DDBJ databases">
        <title>Genomic Encyclopedia of Type Strains, Phase III (KMG-III): the genomes of soil and plant-associated and newly described type strains.</title>
        <authorList>
            <person name="Whitman W."/>
        </authorList>
    </citation>
    <scope>NUCLEOTIDE SEQUENCE [LARGE SCALE GENOMIC DNA]</scope>
    <source>
        <strain evidence="6 7">CECT 7375</strain>
    </source>
</reference>
<dbReference type="PANTHER" id="PTHR47506:SF1">
    <property type="entry name" value="HTH-TYPE TRANSCRIPTIONAL REGULATOR YJDC"/>
    <property type="match status" value="1"/>
</dbReference>
<dbReference type="SUPFAM" id="SSF48498">
    <property type="entry name" value="Tetracyclin repressor-like, C-terminal domain"/>
    <property type="match status" value="1"/>
</dbReference>
<evidence type="ECO:0000256" key="1">
    <source>
        <dbReference type="ARBA" id="ARBA00023015"/>
    </source>
</evidence>
<keyword evidence="7" id="KW-1185">Reference proteome</keyword>
<proteinExistence type="predicted"/>
<name>A0A3E0DU37_9GAMM</name>
<keyword evidence="3" id="KW-0804">Transcription</keyword>
<feature type="DNA-binding region" description="H-T-H motif" evidence="4">
    <location>
        <begin position="31"/>
        <end position="50"/>
    </location>
</feature>
<accession>A0A3E0DU37</accession>
<comment type="caution">
    <text evidence="6">The sequence shown here is derived from an EMBL/GenBank/DDBJ whole genome shotgun (WGS) entry which is preliminary data.</text>
</comment>
<evidence type="ECO:0000259" key="5">
    <source>
        <dbReference type="PROSITE" id="PS50977"/>
    </source>
</evidence>
<keyword evidence="1" id="KW-0805">Transcription regulation</keyword>
<evidence type="ECO:0000256" key="2">
    <source>
        <dbReference type="ARBA" id="ARBA00023125"/>
    </source>
</evidence>
<sequence>MSVGRNRGFDLSRAVEAAMFTFWRQGFHGTSLSDLTKSMGINKSSLYGSFKSKESLFIEAVNHYAFIYGQPNRESLLNAKASNTAGKLQPYLLNIVDRITNSRYPGGCFIANSTCEVNDRSLPKEAVVAVEVLNQTSIKMLTNFFNTEIHNGNLDNTRSAESYANYVQSLQFGLAVMAKNHHSAESLQQVIELGLAVFRKEGL</sequence>